<accession>A0A1G6KRQ3</accession>
<dbReference type="EMBL" id="FMYM01000007">
    <property type="protein sequence ID" value="SDC33491.1"/>
    <property type="molecule type" value="Genomic_DNA"/>
</dbReference>
<dbReference type="InterPro" id="IPR025236">
    <property type="entry name" value="SR1P"/>
</dbReference>
<sequence>MREGDFKMGTIVCQHCDQLMDHFEGEKVSRLYATGVCATCQVKEEEQDAQK</sequence>
<keyword evidence="2" id="KW-1185">Reference proteome</keyword>
<protein>
    <submittedName>
        <fullName evidence="1">SR1 protein</fullName>
    </submittedName>
</protein>
<name>A0A1G6KRQ3_9BACI</name>
<evidence type="ECO:0000313" key="2">
    <source>
        <dbReference type="Proteomes" id="UP000242662"/>
    </source>
</evidence>
<proteinExistence type="predicted"/>
<reference evidence="2" key="1">
    <citation type="submission" date="2016-09" db="EMBL/GenBank/DDBJ databases">
        <authorList>
            <person name="Varghese N."/>
            <person name="Submissions S."/>
        </authorList>
    </citation>
    <scope>NUCLEOTIDE SEQUENCE [LARGE SCALE GENOMIC DNA]</scope>
    <source>
        <strain evidence="2">25nlg</strain>
    </source>
</reference>
<gene>
    <name evidence="1" type="ORF">SAMN05421737_107123</name>
</gene>
<organism evidence="1 2">
    <name type="scientific">Shouchella lonarensis</name>
    <dbReference type="NCBI Taxonomy" id="1464122"/>
    <lineage>
        <taxon>Bacteria</taxon>
        <taxon>Bacillati</taxon>
        <taxon>Bacillota</taxon>
        <taxon>Bacilli</taxon>
        <taxon>Bacillales</taxon>
        <taxon>Bacillaceae</taxon>
        <taxon>Shouchella</taxon>
    </lineage>
</organism>
<dbReference type="Proteomes" id="UP000242662">
    <property type="component" value="Unassembled WGS sequence"/>
</dbReference>
<evidence type="ECO:0000313" key="1">
    <source>
        <dbReference type="EMBL" id="SDC33491.1"/>
    </source>
</evidence>
<dbReference type="Pfam" id="PF13790">
    <property type="entry name" value="SR1P"/>
    <property type="match status" value="1"/>
</dbReference>
<dbReference type="AlphaFoldDB" id="A0A1G6KRQ3"/>